<feature type="compositionally biased region" description="Polar residues" evidence="1">
    <location>
        <begin position="228"/>
        <end position="248"/>
    </location>
</feature>
<evidence type="ECO:0000256" key="2">
    <source>
        <dbReference type="SAM" id="SignalP"/>
    </source>
</evidence>
<keyword evidence="2" id="KW-0732">Signal</keyword>
<dbReference type="Proteomes" id="UP000031186">
    <property type="component" value="Unassembled WGS sequence"/>
</dbReference>
<name>A0A0B4ET52_METAF</name>
<sequence length="270" mass="27127">MRSVSAIALLSAFGAVVNAAPATMNSVSSRQAGDKGTFTISQKAPFQDTSLLPPLNGASAVDLNMEGYEMGYHPDSDQYKCHGSCGIVLRISRLPASEKCTHPYAQPFVNFCFGTCKNLDGFSPYPPALVFKNQCKLNAQEARSTTVEQVASTSAEAPASTSSSQPASTTGSPVSRPTSSAAGPSGSSSQAPPASSSAASSSPSRTSAPHTLPTGTTSPRPSHPSGVASASGTAPKATPTNAGPVTAGAASTSFSVIAAITVATLAMIIA</sequence>
<feature type="chain" id="PRO_5002101977" evidence="2">
    <location>
        <begin position="20"/>
        <end position="270"/>
    </location>
</feature>
<evidence type="ECO:0000256" key="1">
    <source>
        <dbReference type="SAM" id="MobiDB-lite"/>
    </source>
</evidence>
<accession>A0A0B4ET52</accession>
<feature type="non-terminal residue" evidence="3">
    <location>
        <position position="1"/>
    </location>
</feature>
<comment type="caution">
    <text evidence="3">The sequence shown here is derived from an EMBL/GenBank/DDBJ whole genome shotgun (WGS) entry which is preliminary data.</text>
</comment>
<proteinExistence type="predicted"/>
<reference evidence="3 4" key="1">
    <citation type="journal article" date="2014" name="Proc. Natl. Acad. Sci. U.S.A.">
        <title>Trajectory and genomic determinants of fungal-pathogen speciation and host adaptation.</title>
        <authorList>
            <person name="Hu X."/>
            <person name="Xiao G."/>
            <person name="Zheng P."/>
            <person name="Shang Y."/>
            <person name="Su Y."/>
            <person name="Zhang X."/>
            <person name="Liu X."/>
            <person name="Zhan S."/>
            <person name="St Leger R.J."/>
            <person name="Wang C."/>
        </authorList>
    </citation>
    <scope>NUCLEOTIDE SEQUENCE [LARGE SCALE GENOMIC DNA]</scope>
    <source>
        <strain evidence="3 4">ARSEF 549</strain>
    </source>
</reference>
<feature type="signal peptide" evidence="2">
    <location>
        <begin position="1"/>
        <end position="19"/>
    </location>
</feature>
<feature type="region of interest" description="Disordered" evidence="1">
    <location>
        <begin position="147"/>
        <end position="248"/>
    </location>
</feature>
<gene>
    <name evidence="3" type="ORF">MAN_09073</name>
</gene>
<dbReference type="OrthoDB" id="4926019at2759"/>
<evidence type="ECO:0000313" key="4">
    <source>
        <dbReference type="Proteomes" id="UP000031186"/>
    </source>
</evidence>
<protein>
    <submittedName>
        <fullName evidence="3">Uncharacterized protein</fullName>
    </submittedName>
</protein>
<organism evidence="3 4">
    <name type="scientific">Metarhizium anisopliae (strain ARSEF 549)</name>
    <dbReference type="NCBI Taxonomy" id="3151832"/>
    <lineage>
        <taxon>Eukaryota</taxon>
        <taxon>Fungi</taxon>
        <taxon>Dikarya</taxon>
        <taxon>Ascomycota</taxon>
        <taxon>Pezizomycotina</taxon>
        <taxon>Sordariomycetes</taxon>
        <taxon>Hypocreomycetidae</taxon>
        <taxon>Hypocreales</taxon>
        <taxon>Clavicipitaceae</taxon>
        <taxon>Metarhizium</taxon>
    </lineage>
</organism>
<keyword evidence="4" id="KW-1185">Reference proteome</keyword>
<dbReference type="AlphaFoldDB" id="A0A0B4ET52"/>
<dbReference type="HOGENOM" id="CLU_068716_0_0_1"/>
<dbReference type="VEuPathDB" id="FungiDB:MAN_09073"/>
<feature type="compositionally biased region" description="Low complexity" evidence="1">
    <location>
        <begin position="151"/>
        <end position="209"/>
    </location>
</feature>
<evidence type="ECO:0000313" key="3">
    <source>
        <dbReference type="EMBL" id="KID61308.1"/>
    </source>
</evidence>
<dbReference type="EMBL" id="AZNF01000015">
    <property type="protein sequence ID" value="KID61308.1"/>
    <property type="molecule type" value="Genomic_DNA"/>
</dbReference>